<evidence type="ECO:0000313" key="3">
    <source>
        <dbReference type="Proteomes" id="UP001174691"/>
    </source>
</evidence>
<dbReference type="SUPFAM" id="SSF81383">
    <property type="entry name" value="F-box domain"/>
    <property type="match status" value="1"/>
</dbReference>
<accession>A0AA38RJX4</accession>
<comment type="caution">
    <text evidence="2">The sequence shown here is derived from an EMBL/GenBank/DDBJ whole genome shotgun (WGS) entry which is preliminary data.</text>
</comment>
<protein>
    <recommendedName>
        <fullName evidence="1">F-box domain-containing protein</fullName>
    </recommendedName>
</protein>
<proteinExistence type="predicted"/>
<feature type="domain" description="F-box" evidence="1">
    <location>
        <begin position="3"/>
        <end position="48"/>
    </location>
</feature>
<sequence length="463" mass="52902">MDDISLVDCPSEILHLVFEQLQISDFYALCLVCRRLRQCAEPFLYRQINWTWTFGWSLDGNPRPANQRIPPIVPFLRTISRRPQLAAFIREFELEGDSLSRIAHYYRNSPPVLPCFEDIDTLVARVPDLDMAEEDKALLTKELREGAMEAFVALVLAQAPDLKRLRLGENLLRDSFFVDKLLARAVSMNGCPRLFQNVSEVHFALSNDMRYRVNSRNTAAYLRLFYLPSIERLTVSIDNPHKPFQWPLTQPPSPSRLTYLDLGMLREDHLGKVLAATPNLKTLRWGWVHADTIQDRFVSPCIDLDKIAADLSHVRRTLTSLTVTAETEPSGGESLVVWVKGSLAPLATLEALTSLHLPLPFLAGSLSLLEAHPLGPWLPGNLENLTVTDDLCLQEEWQWSGEGWYEFFNPWVEEHTWKAFAPHLRRLHFILNAGEEAFEDLQLTAQMVERGWRAGLEVDITRP</sequence>
<gene>
    <name evidence="2" type="ORF">NKR19_g5453</name>
</gene>
<dbReference type="AlphaFoldDB" id="A0AA38RJX4"/>
<organism evidence="2 3">
    <name type="scientific">Coniochaeta hoffmannii</name>
    <dbReference type="NCBI Taxonomy" id="91930"/>
    <lineage>
        <taxon>Eukaryota</taxon>
        <taxon>Fungi</taxon>
        <taxon>Dikarya</taxon>
        <taxon>Ascomycota</taxon>
        <taxon>Pezizomycotina</taxon>
        <taxon>Sordariomycetes</taxon>
        <taxon>Sordariomycetidae</taxon>
        <taxon>Coniochaetales</taxon>
        <taxon>Coniochaetaceae</taxon>
        <taxon>Coniochaeta</taxon>
    </lineage>
</organism>
<dbReference type="EMBL" id="JANBVN010000075">
    <property type="protein sequence ID" value="KAJ9150057.1"/>
    <property type="molecule type" value="Genomic_DNA"/>
</dbReference>
<name>A0AA38RJX4_9PEZI</name>
<keyword evidence="3" id="KW-1185">Reference proteome</keyword>
<evidence type="ECO:0000259" key="1">
    <source>
        <dbReference type="PROSITE" id="PS50181"/>
    </source>
</evidence>
<reference evidence="2" key="1">
    <citation type="submission" date="2022-07" db="EMBL/GenBank/DDBJ databases">
        <title>Fungi with potential for degradation of polypropylene.</title>
        <authorList>
            <person name="Gostincar C."/>
        </authorList>
    </citation>
    <scope>NUCLEOTIDE SEQUENCE</scope>
    <source>
        <strain evidence="2">EXF-13287</strain>
    </source>
</reference>
<dbReference type="Proteomes" id="UP001174691">
    <property type="component" value="Unassembled WGS sequence"/>
</dbReference>
<dbReference type="InterPro" id="IPR036047">
    <property type="entry name" value="F-box-like_dom_sf"/>
</dbReference>
<dbReference type="PROSITE" id="PS50181">
    <property type="entry name" value="FBOX"/>
    <property type="match status" value="1"/>
</dbReference>
<dbReference type="Pfam" id="PF12937">
    <property type="entry name" value="F-box-like"/>
    <property type="match status" value="1"/>
</dbReference>
<evidence type="ECO:0000313" key="2">
    <source>
        <dbReference type="EMBL" id="KAJ9150057.1"/>
    </source>
</evidence>
<dbReference type="InterPro" id="IPR001810">
    <property type="entry name" value="F-box_dom"/>
</dbReference>